<dbReference type="InterPro" id="IPR006029">
    <property type="entry name" value="Neurotrans-gated_channel_TM"/>
</dbReference>
<evidence type="ECO:0000256" key="9">
    <source>
        <dbReference type="ARBA" id="ARBA00023136"/>
    </source>
</evidence>
<reference evidence="14 15" key="1">
    <citation type="journal article" date="2017" name="Curr. Biol.">
        <title>Genome architecture and evolution of a unichromosomal asexual nematode.</title>
        <authorList>
            <person name="Fradin H."/>
            <person name="Zegar C."/>
            <person name="Gutwein M."/>
            <person name="Lucas J."/>
            <person name="Kovtun M."/>
            <person name="Corcoran D."/>
            <person name="Baugh L.R."/>
            <person name="Kiontke K."/>
            <person name="Gunsalus K."/>
            <person name="Fitch D.H."/>
            <person name="Piano F."/>
        </authorList>
    </citation>
    <scope>NUCLEOTIDE SEQUENCE [LARGE SCALE GENOMIC DNA]</scope>
    <source>
        <strain evidence="14">PF1309</strain>
    </source>
</reference>
<keyword evidence="6 11" id="KW-0732">Signal</keyword>
<keyword evidence="9 11" id="KW-0472">Membrane</keyword>
<keyword evidence="3 11" id="KW-0813">Transport</keyword>
<dbReference type="FunFam" id="2.70.170.10:FF:000154">
    <property type="entry name" value="Uncharacterized protein"/>
    <property type="match status" value="1"/>
</dbReference>
<comment type="caution">
    <text evidence="14">The sequence shown here is derived from an EMBL/GenBank/DDBJ whole genome shotgun (WGS) entry which is preliminary data.</text>
</comment>
<keyword evidence="4" id="KW-1003">Cell membrane</keyword>
<dbReference type="Proteomes" id="UP000218231">
    <property type="component" value="Unassembled WGS sequence"/>
</dbReference>
<evidence type="ECO:0000259" key="13">
    <source>
        <dbReference type="Pfam" id="PF02932"/>
    </source>
</evidence>
<feature type="domain" description="Neurotransmitter-gated ion-channel ligand-binding" evidence="12">
    <location>
        <begin position="43"/>
        <end position="243"/>
    </location>
</feature>
<evidence type="ECO:0000256" key="8">
    <source>
        <dbReference type="ARBA" id="ARBA00023065"/>
    </source>
</evidence>
<keyword evidence="8 11" id="KW-0406">Ion transport</keyword>
<evidence type="ECO:0000313" key="15">
    <source>
        <dbReference type="Proteomes" id="UP000218231"/>
    </source>
</evidence>
<feature type="domain" description="Neurotransmitter-gated ion-channel transmembrane" evidence="13">
    <location>
        <begin position="323"/>
        <end position="391"/>
    </location>
</feature>
<evidence type="ECO:0000256" key="2">
    <source>
        <dbReference type="ARBA" id="ARBA00004236"/>
    </source>
</evidence>
<dbReference type="InterPro" id="IPR036734">
    <property type="entry name" value="Neur_chan_lig-bd_sf"/>
</dbReference>
<keyword evidence="5 11" id="KW-0812">Transmembrane</keyword>
<dbReference type="SUPFAM" id="SSF90112">
    <property type="entry name" value="Neurotransmitter-gated ion-channel transmembrane pore"/>
    <property type="match status" value="1"/>
</dbReference>
<keyword evidence="10 11" id="KW-0407">Ion channel</keyword>
<dbReference type="Gene3D" id="2.70.170.10">
    <property type="entry name" value="Neurotransmitter-gated ion-channel ligand-binding domain"/>
    <property type="match status" value="1"/>
</dbReference>
<comment type="similarity">
    <text evidence="11">Belongs to the ligand-gated ion channel (TC 1.A.9) family.</text>
</comment>
<dbReference type="Pfam" id="PF02932">
    <property type="entry name" value="Neur_chan_memb"/>
    <property type="match status" value="1"/>
</dbReference>
<evidence type="ECO:0000256" key="10">
    <source>
        <dbReference type="ARBA" id="ARBA00023303"/>
    </source>
</evidence>
<name>A0A2A2KSB8_9BILA</name>
<proteinExistence type="inferred from homology"/>
<dbReference type="PRINTS" id="PR00252">
    <property type="entry name" value="NRIONCHANNEL"/>
</dbReference>
<dbReference type="SUPFAM" id="SSF63712">
    <property type="entry name" value="Nicotinic receptor ligand binding domain-like"/>
    <property type="match status" value="1"/>
</dbReference>
<dbReference type="OrthoDB" id="8890589at2759"/>
<evidence type="ECO:0000256" key="4">
    <source>
        <dbReference type="ARBA" id="ARBA00022475"/>
    </source>
</evidence>
<dbReference type="PROSITE" id="PS00236">
    <property type="entry name" value="NEUROTR_ION_CHANNEL"/>
    <property type="match status" value="1"/>
</dbReference>
<dbReference type="InterPro" id="IPR018000">
    <property type="entry name" value="Neurotransmitter_ion_chnl_CS"/>
</dbReference>
<evidence type="ECO:0000313" key="14">
    <source>
        <dbReference type="EMBL" id="PAV76805.1"/>
    </source>
</evidence>
<feature type="transmembrane region" description="Helical" evidence="11">
    <location>
        <begin position="277"/>
        <end position="299"/>
    </location>
</feature>
<dbReference type="AlphaFoldDB" id="A0A2A2KSB8"/>
<organism evidence="14 15">
    <name type="scientific">Diploscapter pachys</name>
    <dbReference type="NCBI Taxonomy" id="2018661"/>
    <lineage>
        <taxon>Eukaryota</taxon>
        <taxon>Metazoa</taxon>
        <taxon>Ecdysozoa</taxon>
        <taxon>Nematoda</taxon>
        <taxon>Chromadorea</taxon>
        <taxon>Rhabditida</taxon>
        <taxon>Rhabditina</taxon>
        <taxon>Rhabditomorpha</taxon>
        <taxon>Rhabditoidea</taxon>
        <taxon>Rhabditidae</taxon>
        <taxon>Diploscapter</taxon>
    </lineage>
</organism>
<dbReference type="GO" id="GO:0005230">
    <property type="term" value="F:extracellular ligand-gated monoatomic ion channel activity"/>
    <property type="evidence" value="ECO:0007669"/>
    <property type="project" value="InterPro"/>
</dbReference>
<evidence type="ECO:0000256" key="3">
    <source>
        <dbReference type="ARBA" id="ARBA00022448"/>
    </source>
</evidence>
<evidence type="ECO:0000259" key="12">
    <source>
        <dbReference type="Pfam" id="PF02931"/>
    </source>
</evidence>
<feature type="signal peptide" evidence="11">
    <location>
        <begin position="1"/>
        <end position="28"/>
    </location>
</feature>
<sequence length="494" mass="57182">MGCLSTSWTSLPISLFLLLMFIIARQYALETEDEQINTMKLSEVLDKLINNATYDKRLRPNYGGKPVDVGITIHVSSISAVSEVDMDFTLDFYMRQTWQDPRLAFGEVDLGLPNKISSLTVGVDYLDKLWKPDTFFPNEKRSFFHVATTHNSFLRIDKDGTVYTSQRLTVTATCSMKLQLFPMDSQRCKLEIESYAYSTDEIAYYWCSRDNNNCTGIKKEEIELPSYAFDDRNICMNRTVFKNASGQIAALHAALRQFAGSYSRLIVTFIFDRESGFYMLQIFLPSGLVVVISWVSFWINRDSAPSRFIFKKKYFMFKFFYFRTIIGVMTILTETHLMTGTNRRLPPVSYIKAVDVYLGFSYLLVVLALIEYAFVAYTKKKNEDRKRKEKRMGGGSERRQPIQTPAAPDIVTDARLAECTCNSMPVSIIAVMQKKEKYCLRHSHIDIGSRFFFPLTFTIFNLLFWIILLAKAKRLPFFSDIEQFRCINFPFHDE</sequence>
<evidence type="ECO:0000256" key="7">
    <source>
        <dbReference type="ARBA" id="ARBA00022989"/>
    </source>
</evidence>
<dbReference type="EMBL" id="LIAE01007805">
    <property type="protein sequence ID" value="PAV76805.1"/>
    <property type="molecule type" value="Genomic_DNA"/>
</dbReference>
<dbReference type="InterPro" id="IPR036719">
    <property type="entry name" value="Neuro-gated_channel_TM_sf"/>
</dbReference>
<feature type="transmembrane region" description="Helical" evidence="11">
    <location>
        <begin position="359"/>
        <end position="378"/>
    </location>
</feature>
<dbReference type="Pfam" id="PF02931">
    <property type="entry name" value="Neur_chan_LBD"/>
    <property type="match status" value="1"/>
</dbReference>
<evidence type="ECO:0000256" key="6">
    <source>
        <dbReference type="ARBA" id="ARBA00022729"/>
    </source>
</evidence>
<dbReference type="NCBIfam" id="TIGR00860">
    <property type="entry name" value="LIC"/>
    <property type="match status" value="1"/>
</dbReference>
<dbReference type="CDD" id="cd19049">
    <property type="entry name" value="LGIC_TM_anion"/>
    <property type="match status" value="1"/>
</dbReference>
<comment type="subcellular location">
    <subcellularLocation>
        <location evidence="2">Cell membrane</location>
    </subcellularLocation>
    <subcellularLocation>
        <location evidence="1">Membrane</location>
        <topology evidence="1">Multi-pass membrane protein</topology>
    </subcellularLocation>
</comment>
<dbReference type="Gene3D" id="1.20.58.390">
    <property type="entry name" value="Neurotransmitter-gated ion-channel transmembrane domain"/>
    <property type="match status" value="1"/>
</dbReference>
<evidence type="ECO:0008006" key="16">
    <source>
        <dbReference type="Google" id="ProtNLM"/>
    </source>
</evidence>
<dbReference type="InterPro" id="IPR006028">
    <property type="entry name" value="GABAA/Glycine_rcpt"/>
</dbReference>
<keyword evidence="15" id="KW-1185">Reference proteome</keyword>
<dbReference type="GO" id="GO:0005886">
    <property type="term" value="C:plasma membrane"/>
    <property type="evidence" value="ECO:0007669"/>
    <property type="project" value="UniProtKB-SubCell"/>
</dbReference>
<evidence type="ECO:0000256" key="1">
    <source>
        <dbReference type="ARBA" id="ARBA00004141"/>
    </source>
</evidence>
<dbReference type="InterPro" id="IPR006202">
    <property type="entry name" value="Neur_chan_lig-bd"/>
</dbReference>
<feature type="transmembrane region" description="Helical" evidence="11">
    <location>
        <begin position="451"/>
        <end position="470"/>
    </location>
</feature>
<accession>A0A2A2KSB8</accession>
<protein>
    <recommendedName>
        <fullName evidence="16">Neurotransmitter-gated ion-channel ligand-binding domain-containing protein</fullName>
    </recommendedName>
</protein>
<evidence type="ECO:0000256" key="5">
    <source>
        <dbReference type="ARBA" id="ARBA00022692"/>
    </source>
</evidence>
<dbReference type="InterPro" id="IPR038050">
    <property type="entry name" value="Neuro_actylchol_rec"/>
</dbReference>
<dbReference type="STRING" id="2018661.A0A2A2KSB8"/>
<gene>
    <name evidence="14" type="ORF">WR25_25930</name>
</gene>
<feature type="transmembrane region" description="Helical" evidence="11">
    <location>
        <begin position="320"/>
        <end position="339"/>
    </location>
</feature>
<dbReference type="InterPro" id="IPR006201">
    <property type="entry name" value="Neur_channel"/>
</dbReference>
<evidence type="ECO:0000256" key="11">
    <source>
        <dbReference type="RuleBase" id="RU000687"/>
    </source>
</evidence>
<keyword evidence="7 11" id="KW-1133">Transmembrane helix</keyword>
<dbReference type="GO" id="GO:0004888">
    <property type="term" value="F:transmembrane signaling receptor activity"/>
    <property type="evidence" value="ECO:0007669"/>
    <property type="project" value="InterPro"/>
</dbReference>
<dbReference type="PRINTS" id="PR00253">
    <property type="entry name" value="GABAARECEPTR"/>
</dbReference>
<dbReference type="PANTHER" id="PTHR18945">
    <property type="entry name" value="NEUROTRANSMITTER GATED ION CHANNEL"/>
    <property type="match status" value="1"/>
</dbReference>
<feature type="chain" id="PRO_5022249511" description="Neurotransmitter-gated ion-channel ligand-binding domain-containing protein" evidence="11">
    <location>
        <begin position="29"/>
        <end position="494"/>
    </location>
</feature>